<reference evidence="2 3" key="1">
    <citation type="submission" date="2018-07" db="EMBL/GenBank/DDBJ databases">
        <title>Pedobacter sp. nov., isolated from soil.</title>
        <authorList>
            <person name="Zhou L.Y."/>
            <person name="Du Z.J."/>
        </authorList>
    </citation>
    <scope>NUCLEOTIDE SEQUENCE [LARGE SCALE GENOMIC DNA]</scope>
    <source>
        <strain evidence="2 3">JDX94</strain>
    </source>
</reference>
<proteinExistence type="predicted"/>
<evidence type="ECO:0000313" key="2">
    <source>
        <dbReference type="EMBL" id="RDC58167.1"/>
    </source>
</evidence>
<dbReference type="AlphaFoldDB" id="A0A369Q4G0"/>
<dbReference type="GO" id="GO:0008081">
    <property type="term" value="F:phosphoric diester hydrolase activity"/>
    <property type="evidence" value="ECO:0007669"/>
    <property type="project" value="InterPro"/>
</dbReference>
<accession>A0A369Q4G0</accession>
<dbReference type="Proteomes" id="UP000253961">
    <property type="component" value="Unassembled WGS sequence"/>
</dbReference>
<dbReference type="SUPFAM" id="SSF51695">
    <property type="entry name" value="PLC-like phosphodiesterases"/>
    <property type="match status" value="1"/>
</dbReference>
<sequence length="234" mass="27134">MILSFMVQAQVKIHSHNDYTHPKPFYDAIENKAFSIEADVFLVKHTLIVAHSRKEIKGKNTLEKLYLKPIRALSKKDKYYTFQLMIDFKDNFDLTYPVLLKALKKYKNSFEKNGMKISVVISGNRPADSTFHQYKELFFDGLPNHQYPSEDLNKVVMISDNFATYSKWKGVGEISDQDKEKLQKVINDAHQIGKPFRFWNAPDYEACWELLCSLGADIINTDQVATATNYFKTN</sequence>
<comment type="caution">
    <text evidence="2">The sequence shown here is derived from an EMBL/GenBank/DDBJ whole genome shotgun (WGS) entry which is preliminary data.</text>
</comment>
<dbReference type="CDD" id="cd08577">
    <property type="entry name" value="PI-PLCc_GDPD_SF_unchar3"/>
    <property type="match status" value="1"/>
</dbReference>
<protein>
    <recommendedName>
        <fullName evidence="1">Altered inheritance of mitochondria protein 6</fullName>
    </recommendedName>
</protein>
<dbReference type="PANTHER" id="PTHR31571">
    <property type="entry name" value="ALTERED INHERITANCE OF MITOCHONDRIA PROTEIN 6"/>
    <property type="match status" value="1"/>
</dbReference>
<dbReference type="PANTHER" id="PTHR31571:SF1">
    <property type="entry name" value="ALTERED INHERITANCE OF MITOCHONDRIA PROTEIN 6"/>
    <property type="match status" value="1"/>
</dbReference>
<keyword evidence="3" id="KW-1185">Reference proteome</keyword>
<dbReference type="EMBL" id="QPKV01000002">
    <property type="protein sequence ID" value="RDC58167.1"/>
    <property type="molecule type" value="Genomic_DNA"/>
</dbReference>
<dbReference type="Gene3D" id="3.20.20.190">
    <property type="entry name" value="Phosphatidylinositol (PI) phosphodiesterase"/>
    <property type="match status" value="1"/>
</dbReference>
<organism evidence="2 3">
    <name type="scientific">Pedobacter chinensis</name>
    <dbReference type="NCBI Taxonomy" id="2282421"/>
    <lineage>
        <taxon>Bacteria</taxon>
        <taxon>Pseudomonadati</taxon>
        <taxon>Bacteroidota</taxon>
        <taxon>Sphingobacteriia</taxon>
        <taxon>Sphingobacteriales</taxon>
        <taxon>Sphingobacteriaceae</taxon>
        <taxon>Pedobacter</taxon>
    </lineage>
</organism>
<dbReference type="InterPro" id="IPR039559">
    <property type="entry name" value="AIM6_PI-PLC-like_dom"/>
</dbReference>
<evidence type="ECO:0000256" key="1">
    <source>
        <dbReference type="ARBA" id="ARBA00014286"/>
    </source>
</evidence>
<dbReference type="GO" id="GO:0006629">
    <property type="term" value="P:lipid metabolic process"/>
    <property type="evidence" value="ECO:0007669"/>
    <property type="project" value="InterPro"/>
</dbReference>
<gene>
    <name evidence="2" type="ORF">DU508_04270</name>
</gene>
<name>A0A369Q4G0_9SPHI</name>
<dbReference type="InterPro" id="IPR017946">
    <property type="entry name" value="PLC-like_Pdiesterase_TIM-brl"/>
</dbReference>
<dbReference type="InterPro" id="IPR051236">
    <property type="entry name" value="HAT_RTT109-like"/>
</dbReference>
<evidence type="ECO:0000313" key="3">
    <source>
        <dbReference type="Proteomes" id="UP000253961"/>
    </source>
</evidence>